<reference evidence="1 2" key="1">
    <citation type="submission" date="2018-11" db="EMBL/GenBank/DDBJ databases">
        <authorList>
            <consortium name="Pathogen Informatics"/>
        </authorList>
    </citation>
    <scope>NUCLEOTIDE SEQUENCE [LARGE SCALE GENOMIC DNA]</scope>
    <source>
        <strain evidence="1 2">NCTC10913</strain>
    </source>
</reference>
<dbReference type="Proteomes" id="UP000277570">
    <property type="component" value="Unassembled WGS sequence"/>
</dbReference>
<protein>
    <submittedName>
        <fullName evidence="1">Nucleoside 2-deoxyribosyltransferase</fullName>
    </submittedName>
</protein>
<dbReference type="SUPFAM" id="SSF52309">
    <property type="entry name" value="N-(deoxy)ribosyltransferase-like"/>
    <property type="match status" value="1"/>
</dbReference>
<dbReference type="RefSeq" id="WP_125148615.1">
    <property type="nucleotide sequence ID" value="NZ_UYIN01000008.1"/>
</dbReference>
<dbReference type="EMBL" id="UYIN01000008">
    <property type="protein sequence ID" value="VDG71748.1"/>
    <property type="molecule type" value="Genomic_DNA"/>
</dbReference>
<accession>A0ABY6ST49</accession>
<evidence type="ECO:0000313" key="1">
    <source>
        <dbReference type="EMBL" id="VDG71748.1"/>
    </source>
</evidence>
<keyword evidence="2" id="KW-1185">Reference proteome</keyword>
<proteinExistence type="predicted"/>
<dbReference type="Gene3D" id="3.40.50.450">
    <property type="match status" value="1"/>
</dbReference>
<evidence type="ECO:0000313" key="2">
    <source>
        <dbReference type="Proteomes" id="UP000277570"/>
    </source>
</evidence>
<name>A0ABY6ST49_9CLOT</name>
<comment type="caution">
    <text evidence="1">The sequence shown here is derived from an EMBL/GenBank/DDBJ whole genome shotgun (WGS) entry which is preliminary data.</text>
</comment>
<gene>
    <name evidence="1" type="ORF">NCTC10913_02095</name>
</gene>
<organism evidence="1 2">
    <name type="scientific">Clostridium carnis</name>
    <dbReference type="NCBI Taxonomy" id="1530"/>
    <lineage>
        <taxon>Bacteria</taxon>
        <taxon>Bacillati</taxon>
        <taxon>Bacillota</taxon>
        <taxon>Clostridia</taxon>
        <taxon>Eubacteriales</taxon>
        <taxon>Clostridiaceae</taxon>
        <taxon>Clostridium</taxon>
    </lineage>
</organism>
<sequence length="234" mass="26060">MKKCFVVCPIGDENTPTRKRSDQLFDYIITPACKECNFEPIRVDKINGSDSITETILKYLNESDLVIADLTDHNPNAFFEIGYRFSLGKNIINLCQKGTKIPFDIASIRTLDYILNDLAEADKSKKRLIATINSLNFDDSPIKEDNSATSNNSFNSQILQELFKIQDSIKDLNEQISINKTDTAAISVLADKLAATSSKTAPDAAIAQVLTNLLNEPAKFDSLLGLMEKYPKLK</sequence>